<keyword evidence="1" id="KW-0812">Transmembrane</keyword>
<keyword evidence="1" id="KW-1133">Transmembrane helix</keyword>
<proteinExistence type="predicted"/>
<protein>
    <submittedName>
        <fullName evidence="2">Uncharacterized protein</fullName>
    </submittedName>
</protein>
<evidence type="ECO:0000313" key="2">
    <source>
        <dbReference type="EMBL" id="AXX98367.1"/>
    </source>
</evidence>
<feature type="transmembrane region" description="Helical" evidence="1">
    <location>
        <begin position="40"/>
        <end position="65"/>
    </location>
</feature>
<reference evidence="2 3" key="1">
    <citation type="submission" date="2018-09" db="EMBL/GenBank/DDBJ databases">
        <title>Profundibacter amoris BAR1 gen. nov., sp. nov., a new member of the Roseobacter clade isolated at Lokis Castle Vent Field on the Arctic Mid-Oceanic Ridge.</title>
        <authorList>
            <person name="Le Moine Bauer S."/>
            <person name="Sjoeberg A.G."/>
            <person name="L'Haridon S."/>
            <person name="Stokke R."/>
            <person name="Roalkvam I."/>
            <person name="Steen I.H."/>
            <person name="Dahle H."/>
        </authorList>
    </citation>
    <scope>NUCLEOTIDE SEQUENCE [LARGE SCALE GENOMIC DNA]</scope>
    <source>
        <strain evidence="2 3">BAR1</strain>
    </source>
</reference>
<evidence type="ECO:0000256" key="1">
    <source>
        <dbReference type="SAM" id="Phobius"/>
    </source>
</evidence>
<sequence length="137" mass="15999">MRAIKKIIDRENQKYLILLFYLLCFAFFIVAFSYRHNLQTAFRVAGSVGAMADVSGALLWVMALLLHWKTFWQFFVAHSVFILLSLVGSYWFYAYSIESSNPFLKPALIDYLTYLRFTALCPAMSILRYLLTRKPDD</sequence>
<dbReference type="AlphaFoldDB" id="A0A347UHN9"/>
<dbReference type="KEGG" id="pamo:BAR1_10775"/>
<feature type="transmembrane region" description="Helical" evidence="1">
    <location>
        <begin position="15"/>
        <end position="34"/>
    </location>
</feature>
<name>A0A347UHN9_9RHOB</name>
<evidence type="ECO:0000313" key="3">
    <source>
        <dbReference type="Proteomes" id="UP000261704"/>
    </source>
</evidence>
<organism evidence="2 3">
    <name type="scientific">Profundibacter amoris</name>
    <dbReference type="NCBI Taxonomy" id="2171755"/>
    <lineage>
        <taxon>Bacteria</taxon>
        <taxon>Pseudomonadati</taxon>
        <taxon>Pseudomonadota</taxon>
        <taxon>Alphaproteobacteria</taxon>
        <taxon>Rhodobacterales</taxon>
        <taxon>Paracoccaceae</taxon>
        <taxon>Profundibacter</taxon>
    </lineage>
</organism>
<gene>
    <name evidence="2" type="ORF">BAR1_10775</name>
</gene>
<keyword evidence="3" id="KW-1185">Reference proteome</keyword>
<keyword evidence="1" id="KW-0472">Membrane</keyword>
<accession>A0A347UHN9</accession>
<dbReference type="Proteomes" id="UP000261704">
    <property type="component" value="Chromosome"/>
</dbReference>
<feature type="transmembrane region" description="Helical" evidence="1">
    <location>
        <begin position="72"/>
        <end position="93"/>
    </location>
</feature>
<feature type="transmembrane region" description="Helical" evidence="1">
    <location>
        <begin position="113"/>
        <end position="131"/>
    </location>
</feature>
<dbReference type="EMBL" id="CP032125">
    <property type="protein sequence ID" value="AXX98367.1"/>
    <property type="molecule type" value="Genomic_DNA"/>
</dbReference>